<name>A0A158ALE2_9BURK</name>
<comment type="caution">
    <text evidence="2">The sequence shown here is derived from an EMBL/GenBank/DDBJ whole genome shotgun (WGS) entry which is preliminary data.</text>
</comment>
<gene>
    <name evidence="2" type="ORF">AWB75_02387</name>
</gene>
<reference evidence="2" key="1">
    <citation type="submission" date="2016-01" db="EMBL/GenBank/DDBJ databases">
        <authorList>
            <person name="Peeters C."/>
        </authorList>
    </citation>
    <scope>NUCLEOTIDE SEQUENCE [LARGE SCALE GENOMIC DNA]</scope>
    <source>
        <strain evidence="2">LMG 29318</strain>
    </source>
</reference>
<organism evidence="2 3">
    <name type="scientific">Caballeronia catudaia</name>
    <dbReference type="NCBI Taxonomy" id="1777136"/>
    <lineage>
        <taxon>Bacteria</taxon>
        <taxon>Pseudomonadati</taxon>
        <taxon>Pseudomonadota</taxon>
        <taxon>Betaproteobacteria</taxon>
        <taxon>Burkholderiales</taxon>
        <taxon>Burkholderiaceae</taxon>
        <taxon>Caballeronia</taxon>
    </lineage>
</organism>
<dbReference type="AlphaFoldDB" id="A0A158ALE2"/>
<dbReference type="Proteomes" id="UP000054870">
    <property type="component" value="Unassembled WGS sequence"/>
</dbReference>
<evidence type="ECO:0000313" key="2">
    <source>
        <dbReference type="EMBL" id="SAK58708.1"/>
    </source>
</evidence>
<protein>
    <submittedName>
        <fullName evidence="2">Uncharacterized protein</fullName>
    </submittedName>
</protein>
<evidence type="ECO:0000256" key="1">
    <source>
        <dbReference type="SAM" id="MobiDB-lite"/>
    </source>
</evidence>
<proteinExistence type="predicted"/>
<keyword evidence="3" id="KW-1185">Reference proteome</keyword>
<dbReference type="EMBL" id="FCOF02000008">
    <property type="protein sequence ID" value="SAK58708.1"/>
    <property type="molecule type" value="Genomic_DNA"/>
</dbReference>
<sequence>MLAFSAFTIAARLAMDMPRPPVPRAMIVPVLVIVPGDASSETMPCALPPDTSIVPLFVMTLLPGPFTIPPLASMPCADVPVVAIEPLLMSVSPPVRAPIPLEFEPLVTIVPSLVSAPPPGLLKSFIAVAFAPLVVSEPPASLRMMTAAALLNIASELKPAVDTTPRFTSVLRPNAVLCEVIPSKLSPVTCSVPLFVAVLVSRTNSPLRLMMSSSAPGRTLIVTLTLPGTAMTDKVDGLGKRVSHVAVTPDWGALLSHAPNVGSARKRQETPNASESACASGVDRTGRNERRMTSPAMRTVSI</sequence>
<feature type="region of interest" description="Disordered" evidence="1">
    <location>
        <begin position="262"/>
        <end position="302"/>
    </location>
</feature>
<evidence type="ECO:0000313" key="3">
    <source>
        <dbReference type="Proteomes" id="UP000054870"/>
    </source>
</evidence>
<accession>A0A158ALE2</accession>